<reference evidence="1 2" key="2">
    <citation type="journal article" date="2017" name="Front. Plant Sci.">
        <title>Gene Classification and Mining of Molecular Markers Useful in Red Clover (Trifolium pratense) Breeding.</title>
        <authorList>
            <person name="Istvanek J."/>
            <person name="Dluhosova J."/>
            <person name="Dluhos P."/>
            <person name="Patkova L."/>
            <person name="Nedelnik J."/>
            <person name="Repkova J."/>
        </authorList>
    </citation>
    <scope>NUCLEOTIDE SEQUENCE [LARGE SCALE GENOMIC DNA]</scope>
    <source>
        <strain evidence="2">cv. Tatra</strain>
        <tissue evidence="1">Young leaves</tissue>
    </source>
</reference>
<dbReference type="EMBL" id="ASHM01177741">
    <property type="protein sequence ID" value="PNX65319.1"/>
    <property type="molecule type" value="Genomic_DNA"/>
</dbReference>
<accession>A0A2K3KGD7</accession>
<dbReference type="AlphaFoldDB" id="A0A2K3KGD7"/>
<name>A0A2K3KGD7_TRIPR</name>
<organism evidence="1 2">
    <name type="scientific">Trifolium pratense</name>
    <name type="common">Red clover</name>
    <dbReference type="NCBI Taxonomy" id="57577"/>
    <lineage>
        <taxon>Eukaryota</taxon>
        <taxon>Viridiplantae</taxon>
        <taxon>Streptophyta</taxon>
        <taxon>Embryophyta</taxon>
        <taxon>Tracheophyta</taxon>
        <taxon>Spermatophyta</taxon>
        <taxon>Magnoliopsida</taxon>
        <taxon>eudicotyledons</taxon>
        <taxon>Gunneridae</taxon>
        <taxon>Pentapetalae</taxon>
        <taxon>rosids</taxon>
        <taxon>fabids</taxon>
        <taxon>Fabales</taxon>
        <taxon>Fabaceae</taxon>
        <taxon>Papilionoideae</taxon>
        <taxon>50 kb inversion clade</taxon>
        <taxon>NPAAA clade</taxon>
        <taxon>Hologalegina</taxon>
        <taxon>IRL clade</taxon>
        <taxon>Trifolieae</taxon>
        <taxon>Trifolium</taxon>
    </lineage>
</organism>
<comment type="caution">
    <text evidence="1">The sequence shown here is derived from an EMBL/GenBank/DDBJ whole genome shotgun (WGS) entry which is preliminary data.</text>
</comment>
<sequence length="56" mass="6413">MRGQASAELLFDAEIEKTARANRKEARLRKLREKEGSSEVNIVTDEQVHEEVIEMA</sequence>
<proteinExistence type="predicted"/>
<reference evidence="1 2" key="1">
    <citation type="journal article" date="2014" name="Am. J. Bot.">
        <title>Genome assembly and annotation for red clover (Trifolium pratense; Fabaceae).</title>
        <authorList>
            <person name="Istvanek J."/>
            <person name="Jaros M."/>
            <person name="Krenek A."/>
            <person name="Repkova J."/>
        </authorList>
    </citation>
    <scope>NUCLEOTIDE SEQUENCE [LARGE SCALE GENOMIC DNA]</scope>
    <source>
        <strain evidence="2">cv. Tatra</strain>
        <tissue evidence="1">Young leaves</tissue>
    </source>
</reference>
<dbReference type="Proteomes" id="UP000236291">
    <property type="component" value="Unassembled WGS sequence"/>
</dbReference>
<gene>
    <name evidence="1" type="ORF">L195_g062538</name>
</gene>
<protein>
    <submittedName>
        <fullName evidence="1">Uncharacterized protein</fullName>
    </submittedName>
</protein>
<feature type="non-terminal residue" evidence="1">
    <location>
        <position position="56"/>
    </location>
</feature>
<evidence type="ECO:0000313" key="1">
    <source>
        <dbReference type="EMBL" id="PNX65319.1"/>
    </source>
</evidence>
<evidence type="ECO:0000313" key="2">
    <source>
        <dbReference type="Proteomes" id="UP000236291"/>
    </source>
</evidence>